<dbReference type="AlphaFoldDB" id="A0A7K1UUP0"/>
<comment type="caution">
    <text evidence="3">The sequence shown here is derived from an EMBL/GenBank/DDBJ whole genome shotgun (WGS) entry which is preliminary data.</text>
</comment>
<keyword evidence="1" id="KW-0732">Signal</keyword>
<protein>
    <submittedName>
        <fullName evidence="3">PQQ-binding-like beta-propeller repeat protein</fullName>
    </submittedName>
</protein>
<dbReference type="Gene3D" id="2.130.10.10">
    <property type="entry name" value="YVTN repeat-like/Quinoprotein amine dehydrogenase"/>
    <property type="match status" value="2"/>
</dbReference>
<evidence type="ECO:0000313" key="3">
    <source>
        <dbReference type="EMBL" id="MVU77991.1"/>
    </source>
</evidence>
<feature type="signal peptide" evidence="1">
    <location>
        <begin position="1"/>
        <end position="23"/>
    </location>
</feature>
<evidence type="ECO:0000313" key="4">
    <source>
        <dbReference type="Proteomes" id="UP000466794"/>
    </source>
</evidence>
<dbReference type="PROSITE" id="PS51257">
    <property type="entry name" value="PROKAR_LIPOPROTEIN"/>
    <property type="match status" value="1"/>
</dbReference>
<evidence type="ECO:0000256" key="1">
    <source>
        <dbReference type="SAM" id="SignalP"/>
    </source>
</evidence>
<sequence>MAVYGVRNLAAVLGAGGVLVAMTACGGSADAPTPSNTPPQNRAITLDGAVYGTPISVGDTVIAATENDSVYAVSGDTVRWRTHLAEPAPGSSLPCGDIDPVGITGAPAVDPAAHRVYAVAESVGAHKTLYGLDADTGAVTLRVPVDPPFGDPPAYLQRPALTFRDGHVYAAFGGNDGDCGTYTGAVAAVDVSTSAVAWYRASASGRGGIWAPGTAAETNGLLFYSVGNGDAEPGSAYDGTDSVIALTPDLRRTDFFAPTSWAEDNAADRDLGTMNPALVGGHLVIAGKFGDGYVLDPAHLGGISSVTPAFTGCRAFGAAAVAGEIAYLPCAKGTMAIRVTATGATTVLWHTTAPADGPPVVAAGRVWATDWHAGTLYALDPATGNVLAQYATGPLPHFAAPALVDGGLVLGTMSGLQPFRLP</sequence>
<dbReference type="InterPro" id="IPR011047">
    <property type="entry name" value="Quinoprotein_ADH-like_sf"/>
</dbReference>
<proteinExistence type="predicted"/>
<gene>
    <name evidence="3" type="ORF">GPX89_12125</name>
</gene>
<feature type="domain" description="Pyrrolo-quinoline quinone repeat" evidence="2">
    <location>
        <begin position="54"/>
        <end position="207"/>
    </location>
</feature>
<dbReference type="InterPro" id="IPR018391">
    <property type="entry name" value="PQQ_b-propeller_rpt"/>
</dbReference>
<feature type="chain" id="PRO_5039078880" evidence="1">
    <location>
        <begin position="24"/>
        <end position="422"/>
    </location>
</feature>
<dbReference type="Pfam" id="PF13360">
    <property type="entry name" value="PQQ_2"/>
    <property type="match status" value="1"/>
</dbReference>
<name>A0A7K1UUP0_9NOCA</name>
<reference evidence="3 4" key="1">
    <citation type="submission" date="2019-12" db="EMBL/GenBank/DDBJ databases">
        <title>Nocardia sp. nov. ET3-3 isolated from soil.</title>
        <authorList>
            <person name="Kanchanasin P."/>
            <person name="Tanasupawat S."/>
            <person name="Yuki M."/>
            <person name="Kudo T."/>
        </authorList>
    </citation>
    <scope>NUCLEOTIDE SEQUENCE [LARGE SCALE GENOMIC DNA]</scope>
    <source>
        <strain evidence="3 4">ET3-3</strain>
    </source>
</reference>
<dbReference type="InterPro" id="IPR015943">
    <property type="entry name" value="WD40/YVTN_repeat-like_dom_sf"/>
</dbReference>
<evidence type="ECO:0000259" key="2">
    <source>
        <dbReference type="Pfam" id="PF13360"/>
    </source>
</evidence>
<dbReference type="PANTHER" id="PTHR34512:SF30">
    <property type="entry name" value="OUTER MEMBRANE PROTEIN ASSEMBLY FACTOR BAMB"/>
    <property type="match status" value="1"/>
</dbReference>
<dbReference type="EMBL" id="WRPP01000002">
    <property type="protein sequence ID" value="MVU77991.1"/>
    <property type="molecule type" value="Genomic_DNA"/>
</dbReference>
<dbReference type="Proteomes" id="UP000466794">
    <property type="component" value="Unassembled WGS sequence"/>
</dbReference>
<dbReference type="InterPro" id="IPR002372">
    <property type="entry name" value="PQQ_rpt_dom"/>
</dbReference>
<dbReference type="RefSeq" id="WP_157387575.1">
    <property type="nucleotide sequence ID" value="NZ_WRPP01000002.1"/>
</dbReference>
<accession>A0A7K1UUP0</accession>
<dbReference type="PANTHER" id="PTHR34512">
    <property type="entry name" value="CELL SURFACE PROTEIN"/>
    <property type="match status" value="1"/>
</dbReference>
<organism evidence="3 4">
    <name type="scientific">Nocardia terrae</name>
    <dbReference type="NCBI Taxonomy" id="2675851"/>
    <lineage>
        <taxon>Bacteria</taxon>
        <taxon>Bacillati</taxon>
        <taxon>Actinomycetota</taxon>
        <taxon>Actinomycetes</taxon>
        <taxon>Mycobacteriales</taxon>
        <taxon>Nocardiaceae</taxon>
        <taxon>Nocardia</taxon>
    </lineage>
</organism>
<dbReference type="SUPFAM" id="SSF50998">
    <property type="entry name" value="Quinoprotein alcohol dehydrogenase-like"/>
    <property type="match status" value="2"/>
</dbReference>
<keyword evidence="4" id="KW-1185">Reference proteome</keyword>
<dbReference type="SMART" id="SM00564">
    <property type="entry name" value="PQQ"/>
    <property type="match status" value="3"/>
</dbReference>